<evidence type="ECO:0000313" key="1">
    <source>
        <dbReference type="EMBL" id="KKL89499.1"/>
    </source>
</evidence>
<gene>
    <name evidence="1" type="ORF">LCGC14_1914040</name>
</gene>
<dbReference type="NCBIfam" id="TIGR04255">
    <property type="entry name" value="sporadTIGR04255"/>
    <property type="match status" value="1"/>
</dbReference>
<organism evidence="1">
    <name type="scientific">marine sediment metagenome</name>
    <dbReference type="NCBI Taxonomy" id="412755"/>
    <lineage>
        <taxon>unclassified sequences</taxon>
        <taxon>metagenomes</taxon>
        <taxon>ecological metagenomes</taxon>
    </lineage>
</organism>
<name>A0A0F9FSJ7_9ZZZZ</name>
<evidence type="ECO:0008006" key="2">
    <source>
        <dbReference type="Google" id="ProtNLM"/>
    </source>
</evidence>
<sequence>MIDIEEVFEEPLLTEVVLELRYPTRLKIPNYISEFQEKVINEFPNLKETILSKLILISKDNPELLHEPAWEFENPKNQTRCRISKNRFTLISNKYMSWLEYKSEKGFKEILDFTLKCFLDLYSIENFKRLGLRYINKVEIKESTSEWFKKYFVPLFKIEKYPIESLHENVVRLRVEKENQIKVIIQSTIITEDDKDYYILDFDAYSEDIKKNDLSEKIDLLHKEILKEFHSLITEECRKKMRGEE</sequence>
<dbReference type="InterPro" id="IPR026349">
    <property type="entry name" value="CHP04255"/>
</dbReference>
<comment type="caution">
    <text evidence="1">The sequence shown here is derived from an EMBL/GenBank/DDBJ whole genome shotgun (WGS) entry which is preliminary data.</text>
</comment>
<dbReference type="AlphaFoldDB" id="A0A0F9FSJ7"/>
<protein>
    <recommendedName>
        <fullName evidence="2">TIGR04255 family protein</fullName>
    </recommendedName>
</protein>
<proteinExistence type="predicted"/>
<reference evidence="1" key="1">
    <citation type="journal article" date="2015" name="Nature">
        <title>Complex archaea that bridge the gap between prokaryotes and eukaryotes.</title>
        <authorList>
            <person name="Spang A."/>
            <person name="Saw J.H."/>
            <person name="Jorgensen S.L."/>
            <person name="Zaremba-Niedzwiedzka K."/>
            <person name="Martijn J."/>
            <person name="Lind A.E."/>
            <person name="van Eijk R."/>
            <person name="Schleper C."/>
            <person name="Guy L."/>
            <person name="Ettema T.J."/>
        </authorList>
    </citation>
    <scope>NUCLEOTIDE SEQUENCE</scope>
</reference>
<accession>A0A0F9FSJ7</accession>
<dbReference type="EMBL" id="LAZR01020269">
    <property type="protein sequence ID" value="KKL89499.1"/>
    <property type="molecule type" value="Genomic_DNA"/>
</dbReference>